<evidence type="ECO:0000313" key="2">
    <source>
        <dbReference type="Proteomes" id="UP000836404"/>
    </source>
</evidence>
<dbReference type="Proteomes" id="UP000836404">
    <property type="component" value="Unassembled WGS sequence"/>
</dbReference>
<name>A0A9N8QB20_9BASI</name>
<evidence type="ECO:0000313" key="1">
    <source>
        <dbReference type="EMBL" id="CAD6921677.1"/>
    </source>
</evidence>
<accession>A0A9N8QB20</accession>
<organism evidence="1 2">
    <name type="scientific">Tilletia laevis</name>
    <dbReference type="NCBI Taxonomy" id="157183"/>
    <lineage>
        <taxon>Eukaryota</taxon>
        <taxon>Fungi</taxon>
        <taxon>Dikarya</taxon>
        <taxon>Basidiomycota</taxon>
        <taxon>Ustilaginomycotina</taxon>
        <taxon>Exobasidiomycetes</taxon>
        <taxon>Tilletiales</taxon>
        <taxon>Tilletiaceae</taxon>
        <taxon>Tilletia</taxon>
    </lineage>
</organism>
<dbReference type="AlphaFoldDB" id="A0A9N8QB20"/>
<gene>
    <name evidence="1" type="ORF">JKILLFL_G1148</name>
</gene>
<keyword evidence="2" id="KW-1185">Reference proteome</keyword>
<dbReference type="EMBL" id="CAJHJF010001775">
    <property type="protein sequence ID" value="CAD6921677.1"/>
    <property type="molecule type" value="Genomic_DNA"/>
</dbReference>
<feature type="non-terminal residue" evidence="1">
    <location>
        <position position="1"/>
    </location>
</feature>
<proteinExistence type="predicted"/>
<reference evidence="1 2" key="1">
    <citation type="submission" date="2020-10" db="EMBL/GenBank/DDBJ databases">
        <authorList>
            <person name="Sedaghatjoo S."/>
        </authorList>
    </citation>
    <scope>NUCLEOTIDE SEQUENCE [LARGE SCALE GENOMIC DNA]</scope>
    <source>
        <strain evidence="1 2">LLFL</strain>
    </source>
</reference>
<protein>
    <submittedName>
        <fullName evidence="1">Uncharacterized protein</fullName>
    </submittedName>
</protein>
<comment type="caution">
    <text evidence="1">The sequence shown here is derived from an EMBL/GenBank/DDBJ whole genome shotgun (WGS) entry which is preliminary data.</text>
</comment>
<sequence>MVCMLGSQAPNVLRLVL</sequence>